<keyword evidence="3" id="KW-0813">Transport</keyword>
<evidence type="ECO:0000256" key="4">
    <source>
        <dbReference type="ARBA" id="ARBA00022475"/>
    </source>
</evidence>
<keyword evidence="8" id="KW-1278">Translocase</keyword>
<evidence type="ECO:0000313" key="18">
    <source>
        <dbReference type="Proteomes" id="UP001596528"/>
    </source>
</evidence>
<dbReference type="EC" id="7.2.2.11" evidence="13"/>
<evidence type="ECO:0000256" key="15">
    <source>
        <dbReference type="ARBA" id="ARBA00048610"/>
    </source>
</evidence>
<dbReference type="InterPro" id="IPR003439">
    <property type="entry name" value="ABC_transporter-like_ATP-bd"/>
</dbReference>
<evidence type="ECO:0000256" key="1">
    <source>
        <dbReference type="ARBA" id="ARBA00004202"/>
    </source>
</evidence>
<feature type="domain" description="ABC transporter" evidence="16">
    <location>
        <begin position="6"/>
        <end position="245"/>
    </location>
</feature>
<dbReference type="InterPro" id="IPR050388">
    <property type="entry name" value="ABC_Ni/Peptide_Import"/>
</dbReference>
<comment type="subcellular location">
    <subcellularLocation>
        <location evidence="1">Cell membrane</location>
        <topology evidence="1">Peripheral membrane protein</topology>
    </subcellularLocation>
</comment>
<gene>
    <name evidence="17" type="ORF">ACFQWB_15465</name>
</gene>
<evidence type="ECO:0000256" key="8">
    <source>
        <dbReference type="ARBA" id="ARBA00022967"/>
    </source>
</evidence>
<name>A0ABW2V5A2_9BACL</name>
<keyword evidence="6" id="KW-0547">Nucleotide-binding</keyword>
<dbReference type="InterPro" id="IPR003593">
    <property type="entry name" value="AAA+_ATPase"/>
</dbReference>
<dbReference type="Pfam" id="PF08352">
    <property type="entry name" value="oligo_HPY"/>
    <property type="match status" value="1"/>
</dbReference>
<comment type="subunit">
    <text evidence="12">The complex is composed of two ATP-binding proteins (NikD and NikE), two transmembrane proteins (NikB and NikC) and a solute-binding protein (NikA).</text>
</comment>
<evidence type="ECO:0000256" key="12">
    <source>
        <dbReference type="ARBA" id="ARBA00038669"/>
    </source>
</evidence>
<dbReference type="PANTHER" id="PTHR43297">
    <property type="entry name" value="OLIGOPEPTIDE TRANSPORT ATP-BINDING PROTEIN APPD"/>
    <property type="match status" value="1"/>
</dbReference>
<evidence type="ECO:0000256" key="7">
    <source>
        <dbReference type="ARBA" id="ARBA00022840"/>
    </source>
</evidence>
<dbReference type="InterPro" id="IPR027417">
    <property type="entry name" value="P-loop_NTPase"/>
</dbReference>
<comment type="caution">
    <text evidence="17">The sequence shown here is derived from an EMBL/GenBank/DDBJ whole genome shotgun (WGS) entry which is preliminary data.</text>
</comment>
<dbReference type="NCBIfam" id="TIGR01727">
    <property type="entry name" value="oligo_HPY"/>
    <property type="match status" value="1"/>
</dbReference>
<comment type="similarity">
    <text evidence="2">Belongs to the ABC transporter superfamily.</text>
</comment>
<keyword evidence="9" id="KW-0406">Ion transport</keyword>
<dbReference type="EMBL" id="JBHTGQ010000041">
    <property type="protein sequence ID" value="MFC7751317.1"/>
    <property type="molecule type" value="Genomic_DNA"/>
</dbReference>
<dbReference type="InterPro" id="IPR013563">
    <property type="entry name" value="Oligopep_ABC_C"/>
</dbReference>
<keyword evidence="11" id="KW-0472">Membrane</keyword>
<dbReference type="SUPFAM" id="SSF52540">
    <property type="entry name" value="P-loop containing nucleoside triphosphate hydrolases"/>
    <property type="match status" value="1"/>
</dbReference>
<dbReference type="SMART" id="SM00382">
    <property type="entry name" value="AAA"/>
    <property type="match status" value="1"/>
</dbReference>
<keyword evidence="10" id="KW-0921">Nickel transport</keyword>
<sequence>MALLEIRGLTVAFAQYAGGWRRRTIQAVRDIELDVEAGEIVAVVGSSGSGKSLLAHAILGILPPNASMTGSVRYDGEPLTPERLDKLRGRELALIPQSVAYLDPLMRVGEQVRHSAAGGDPAESQRRAFRRLGLPEEAARRYPFQLSGGMARRVLVSTAVVSGARLIVADEPTPGLHEDVVRETLGQFRELADSGCGVLLITHDIASALTVADRVAVLYAGTTVEIADAGDFAGEGDALRHPYARALWRALPQNAFEPIPGHQPSPDRLPPGCLFAPRCALATAACEQARPEMRQLRGGKARCIHAT</sequence>
<protein>
    <recommendedName>
        <fullName evidence="14">Nickel import system ATP-binding protein NikD</fullName>
        <ecNumber evidence="13">7.2.2.11</ecNumber>
    </recommendedName>
</protein>
<accession>A0ABW2V5A2</accession>
<dbReference type="RefSeq" id="WP_138788572.1">
    <property type="nucleotide sequence ID" value="NZ_JBHTGQ010000041.1"/>
</dbReference>
<evidence type="ECO:0000256" key="2">
    <source>
        <dbReference type="ARBA" id="ARBA00005417"/>
    </source>
</evidence>
<evidence type="ECO:0000259" key="16">
    <source>
        <dbReference type="PROSITE" id="PS50893"/>
    </source>
</evidence>
<reference evidence="18" key="1">
    <citation type="journal article" date="2019" name="Int. J. Syst. Evol. Microbiol.">
        <title>The Global Catalogue of Microorganisms (GCM) 10K type strain sequencing project: providing services to taxonomists for standard genome sequencing and annotation.</title>
        <authorList>
            <consortium name="The Broad Institute Genomics Platform"/>
            <consortium name="The Broad Institute Genome Sequencing Center for Infectious Disease"/>
            <person name="Wu L."/>
            <person name="Ma J."/>
        </authorList>
    </citation>
    <scope>NUCLEOTIDE SEQUENCE [LARGE SCALE GENOMIC DNA]</scope>
    <source>
        <strain evidence="18">JCM 18657</strain>
    </source>
</reference>
<evidence type="ECO:0000313" key="17">
    <source>
        <dbReference type="EMBL" id="MFC7751317.1"/>
    </source>
</evidence>
<dbReference type="InterPro" id="IPR017871">
    <property type="entry name" value="ABC_transporter-like_CS"/>
</dbReference>
<keyword evidence="4" id="KW-1003">Cell membrane</keyword>
<dbReference type="CDD" id="cd03257">
    <property type="entry name" value="ABC_NikE_OppD_transporters"/>
    <property type="match status" value="1"/>
</dbReference>
<evidence type="ECO:0000256" key="9">
    <source>
        <dbReference type="ARBA" id="ARBA00023065"/>
    </source>
</evidence>
<evidence type="ECO:0000256" key="3">
    <source>
        <dbReference type="ARBA" id="ARBA00022448"/>
    </source>
</evidence>
<keyword evidence="5" id="KW-0533">Nickel</keyword>
<evidence type="ECO:0000256" key="10">
    <source>
        <dbReference type="ARBA" id="ARBA00023112"/>
    </source>
</evidence>
<dbReference type="PROSITE" id="PS00211">
    <property type="entry name" value="ABC_TRANSPORTER_1"/>
    <property type="match status" value="1"/>
</dbReference>
<evidence type="ECO:0000256" key="6">
    <source>
        <dbReference type="ARBA" id="ARBA00022741"/>
    </source>
</evidence>
<organism evidence="17 18">
    <name type="scientific">Paenibacillus thermoaerophilus</name>
    <dbReference type="NCBI Taxonomy" id="1215385"/>
    <lineage>
        <taxon>Bacteria</taxon>
        <taxon>Bacillati</taxon>
        <taxon>Bacillota</taxon>
        <taxon>Bacilli</taxon>
        <taxon>Bacillales</taxon>
        <taxon>Paenibacillaceae</taxon>
        <taxon>Paenibacillus</taxon>
    </lineage>
</organism>
<evidence type="ECO:0000256" key="14">
    <source>
        <dbReference type="ARBA" id="ARBA00044143"/>
    </source>
</evidence>
<dbReference type="Proteomes" id="UP001596528">
    <property type="component" value="Unassembled WGS sequence"/>
</dbReference>
<evidence type="ECO:0000256" key="5">
    <source>
        <dbReference type="ARBA" id="ARBA00022596"/>
    </source>
</evidence>
<proteinExistence type="inferred from homology"/>
<dbReference type="Pfam" id="PF00005">
    <property type="entry name" value="ABC_tran"/>
    <property type="match status" value="1"/>
</dbReference>
<dbReference type="PROSITE" id="PS50893">
    <property type="entry name" value="ABC_TRANSPORTER_2"/>
    <property type="match status" value="1"/>
</dbReference>
<dbReference type="PANTHER" id="PTHR43297:SF13">
    <property type="entry name" value="NICKEL ABC TRANSPORTER, ATP-BINDING PROTEIN"/>
    <property type="match status" value="1"/>
</dbReference>
<keyword evidence="18" id="KW-1185">Reference proteome</keyword>
<comment type="catalytic activity">
    <reaction evidence="15">
        <text>Ni(2+)(out) + ATP + H2O = Ni(2+)(in) + ADP + phosphate + H(+)</text>
        <dbReference type="Rhea" id="RHEA:15557"/>
        <dbReference type="ChEBI" id="CHEBI:15377"/>
        <dbReference type="ChEBI" id="CHEBI:15378"/>
        <dbReference type="ChEBI" id="CHEBI:30616"/>
        <dbReference type="ChEBI" id="CHEBI:43474"/>
        <dbReference type="ChEBI" id="CHEBI:49786"/>
        <dbReference type="ChEBI" id="CHEBI:456216"/>
        <dbReference type="EC" id="7.2.2.11"/>
    </reaction>
    <physiologicalReaction direction="left-to-right" evidence="15">
        <dbReference type="Rhea" id="RHEA:15558"/>
    </physiologicalReaction>
</comment>
<dbReference type="Gene3D" id="3.40.50.300">
    <property type="entry name" value="P-loop containing nucleotide triphosphate hydrolases"/>
    <property type="match status" value="1"/>
</dbReference>
<evidence type="ECO:0000256" key="11">
    <source>
        <dbReference type="ARBA" id="ARBA00023136"/>
    </source>
</evidence>
<dbReference type="GO" id="GO:0005524">
    <property type="term" value="F:ATP binding"/>
    <property type="evidence" value="ECO:0007669"/>
    <property type="project" value="UniProtKB-KW"/>
</dbReference>
<keyword evidence="7 17" id="KW-0067">ATP-binding</keyword>
<evidence type="ECO:0000256" key="13">
    <source>
        <dbReference type="ARBA" id="ARBA00039098"/>
    </source>
</evidence>